<evidence type="ECO:0000313" key="2">
    <source>
        <dbReference type="EMBL" id="QDV29953.1"/>
    </source>
</evidence>
<dbReference type="CDD" id="cd00085">
    <property type="entry name" value="HNHc"/>
    <property type="match status" value="1"/>
</dbReference>
<dbReference type="KEGG" id="peh:Spb1_18730"/>
<dbReference type="Proteomes" id="UP000315349">
    <property type="component" value="Chromosome"/>
</dbReference>
<dbReference type="EMBL" id="CP036299">
    <property type="protein sequence ID" value="QDV29953.1"/>
    <property type="molecule type" value="Genomic_DNA"/>
</dbReference>
<dbReference type="GO" id="GO:0003676">
    <property type="term" value="F:nucleic acid binding"/>
    <property type="evidence" value="ECO:0007669"/>
    <property type="project" value="InterPro"/>
</dbReference>
<dbReference type="OrthoDB" id="9802901at2"/>
<accession>A0A518GMS9</accession>
<dbReference type="InterPro" id="IPR003615">
    <property type="entry name" value="HNH_nuc"/>
</dbReference>
<dbReference type="PANTHER" id="PTHR33877:SF2">
    <property type="entry name" value="OS07G0170200 PROTEIN"/>
    <property type="match status" value="1"/>
</dbReference>
<dbReference type="InterPro" id="IPR052892">
    <property type="entry name" value="NA-targeting_endonuclease"/>
</dbReference>
<sequence length="198" mass="22922">MVAMLTRPTLVLNRNWQPVGVASVARSLSLVASGRARIVDPADYQLYTWKVWSRLIPQQDEPFVQSVTFRLRVPEVITLVGYDRVPRQVVTFSRLNLYKRDQYTCQYCDAKPGSEELTIDHVQPRSRGGTSTWENCVLACIACNNKKANRTPQEAHMPLRKMPIRPTWQPLYSRHNLKIQSWRKFLSEAYWTVELDGS</sequence>
<keyword evidence="2" id="KW-0378">Hydrolase</keyword>
<dbReference type="RefSeq" id="WP_145298548.1">
    <property type="nucleotide sequence ID" value="NZ_CP036299.1"/>
</dbReference>
<proteinExistence type="predicted"/>
<dbReference type="Gene3D" id="1.10.30.50">
    <property type="match status" value="1"/>
</dbReference>
<evidence type="ECO:0000313" key="3">
    <source>
        <dbReference type="Proteomes" id="UP000315349"/>
    </source>
</evidence>
<gene>
    <name evidence="2" type="primary">cas9_2</name>
    <name evidence="2" type="ORF">Spb1_18730</name>
</gene>
<dbReference type="GO" id="GO:0004519">
    <property type="term" value="F:endonuclease activity"/>
    <property type="evidence" value="ECO:0007669"/>
    <property type="project" value="UniProtKB-KW"/>
</dbReference>
<reference evidence="2 3" key="1">
    <citation type="submission" date="2019-02" db="EMBL/GenBank/DDBJ databases">
        <title>Deep-cultivation of Planctomycetes and their phenomic and genomic characterization uncovers novel biology.</title>
        <authorList>
            <person name="Wiegand S."/>
            <person name="Jogler M."/>
            <person name="Boedeker C."/>
            <person name="Pinto D."/>
            <person name="Vollmers J."/>
            <person name="Rivas-Marin E."/>
            <person name="Kohn T."/>
            <person name="Peeters S.H."/>
            <person name="Heuer A."/>
            <person name="Rast P."/>
            <person name="Oberbeckmann S."/>
            <person name="Bunk B."/>
            <person name="Jeske O."/>
            <person name="Meyerdierks A."/>
            <person name="Storesund J.E."/>
            <person name="Kallscheuer N."/>
            <person name="Luecker S."/>
            <person name="Lage O.M."/>
            <person name="Pohl T."/>
            <person name="Merkel B.J."/>
            <person name="Hornburger P."/>
            <person name="Mueller R.-W."/>
            <person name="Bruemmer F."/>
            <person name="Labrenz M."/>
            <person name="Spormann A.M."/>
            <person name="Op den Camp H."/>
            <person name="Overmann J."/>
            <person name="Amann R."/>
            <person name="Jetten M.S.M."/>
            <person name="Mascher T."/>
            <person name="Medema M.H."/>
            <person name="Devos D.P."/>
            <person name="Kaster A.-K."/>
            <person name="Ovreas L."/>
            <person name="Rohde M."/>
            <person name="Galperin M.Y."/>
            <person name="Jogler C."/>
        </authorList>
    </citation>
    <scope>NUCLEOTIDE SEQUENCE [LARGE SCALE GENOMIC DNA]</scope>
    <source>
        <strain evidence="2 3">Spb1</strain>
    </source>
</reference>
<name>A0A518GMS9_9PLAN</name>
<dbReference type="SMART" id="SM00507">
    <property type="entry name" value="HNHc"/>
    <property type="match status" value="1"/>
</dbReference>
<protein>
    <submittedName>
        <fullName evidence="2">CRISPR-associated endonuclease Cas9</fullName>
    </submittedName>
</protein>
<organism evidence="2 3">
    <name type="scientific">Planctopirus ephydatiae</name>
    <dbReference type="NCBI Taxonomy" id="2528019"/>
    <lineage>
        <taxon>Bacteria</taxon>
        <taxon>Pseudomonadati</taxon>
        <taxon>Planctomycetota</taxon>
        <taxon>Planctomycetia</taxon>
        <taxon>Planctomycetales</taxon>
        <taxon>Planctomycetaceae</taxon>
        <taxon>Planctopirus</taxon>
    </lineage>
</organism>
<feature type="domain" description="HNH nuclease" evidence="1">
    <location>
        <begin position="92"/>
        <end position="145"/>
    </location>
</feature>
<dbReference type="InterPro" id="IPR002711">
    <property type="entry name" value="HNH"/>
</dbReference>
<dbReference type="AlphaFoldDB" id="A0A518GMS9"/>
<dbReference type="GO" id="GO:0008270">
    <property type="term" value="F:zinc ion binding"/>
    <property type="evidence" value="ECO:0007669"/>
    <property type="project" value="InterPro"/>
</dbReference>
<evidence type="ECO:0000259" key="1">
    <source>
        <dbReference type="SMART" id="SM00507"/>
    </source>
</evidence>
<keyword evidence="2" id="KW-0255">Endonuclease</keyword>
<keyword evidence="2" id="KW-0540">Nuclease</keyword>
<keyword evidence="3" id="KW-1185">Reference proteome</keyword>
<dbReference type="PANTHER" id="PTHR33877">
    <property type="entry name" value="SLL1193 PROTEIN"/>
    <property type="match status" value="1"/>
</dbReference>
<dbReference type="Pfam" id="PF01844">
    <property type="entry name" value="HNH"/>
    <property type="match status" value="1"/>
</dbReference>